<dbReference type="Gene3D" id="4.10.410.10">
    <property type="entry name" value="Pancreatic trypsin inhibitor Kunitz domain"/>
    <property type="match status" value="1"/>
</dbReference>
<dbReference type="AlphaFoldDB" id="A0A0K8RFR5"/>
<feature type="domain" description="BPTI/Kunitz inhibitor" evidence="2">
    <location>
        <begin position="25"/>
        <end position="80"/>
    </location>
</feature>
<evidence type="ECO:0000256" key="1">
    <source>
        <dbReference type="SAM" id="SignalP"/>
    </source>
</evidence>
<dbReference type="EMBL" id="GADI01004474">
    <property type="protein sequence ID" value="JAA69334.1"/>
    <property type="molecule type" value="mRNA"/>
</dbReference>
<protein>
    <submittedName>
        <fullName evidence="3">Putative salivary kunitz domain protein</fullName>
    </submittedName>
</protein>
<feature type="signal peptide" evidence="1">
    <location>
        <begin position="1"/>
        <end position="17"/>
    </location>
</feature>
<name>A0A0K8RFR5_IXORI</name>
<dbReference type="SUPFAM" id="SSF57362">
    <property type="entry name" value="BPTI-like"/>
    <property type="match status" value="1"/>
</dbReference>
<accession>A0A0K8RFR5</accession>
<dbReference type="InterPro" id="IPR002223">
    <property type="entry name" value="Kunitz_BPTI"/>
</dbReference>
<keyword evidence="1" id="KW-0732">Signal</keyword>
<evidence type="ECO:0000259" key="2">
    <source>
        <dbReference type="PROSITE" id="PS50279"/>
    </source>
</evidence>
<dbReference type="PROSITE" id="PS50279">
    <property type="entry name" value="BPTI_KUNITZ_2"/>
    <property type="match status" value="1"/>
</dbReference>
<evidence type="ECO:0000313" key="3">
    <source>
        <dbReference type="EMBL" id="JAA69334.1"/>
    </source>
</evidence>
<dbReference type="GO" id="GO:0004867">
    <property type="term" value="F:serine-type endopeptidase inhibitor activity"/>
    <property type="evidence" value="ECO:0007669"/>
    <property type="project" value="InterPro"/>
</dbReference>
<feature type="chain" id="PRO_5005517956" evidence="1">
    <location>
        <begin position="18"/>
        <end position="89"/>
    </location>
</feature>
<dbReference type="InterPro" id="IPR036880">
    <property type="entry name" value="Kunitz_BPTI_sf"/>
</dbReference>
<proteinExistence type="evidence at transcript level"/>
<dbReference type="Pfam" id="PF00014">
    <property type="entry name" value="Kunitz_BPTI"/>
    <property type="match status" value="1"/>
</dbReference>
<organism evidence="3">
    <name type="scientific">Ixodes ricinus</name>
    <name type="common">Common tick</name>
    <name type="synonym">Acarus ricinus</name>
    <dbReference type="NCBI Taxonomy" id="34613"/>
    <lineage>
        <taxon>Eukaryota</taxon>
        <taxon>Metazoa</taxon>
        <taxon>Ecdysozoa</taxon>
        <taxon>Arthropoda</taxon>
        <taxon>Chelicerata</taxon>
        <taxon>Arachnida</taxon>
        <taxon>Acari</taxon>
        <taxon>Parasitiformes</taxon>
        <taxon>Ixodida</taxon>
        <taxon>Ixodoidea</taxon>
        <taxon>Ixodidae</taxon>
        <taxon>Ixodinae</taxon>
        <taxon>Ixodes</taxon>
    </lineage>
</organism>
<sequence>MKLLLIAIVICIHTSEFLTTAEVKCRPFYDGGYGLPGVVNVIPGWSFNPPTNRCEQIMTKGFCRRKRNCFLTVEDCEDFCDPAMQEWKP</sequence>
<reference evidence="3" key="1">
    <citation type="submission" date="2012-12" db="EMBL/GenBank/DDBJ databases">
        <title>Identification and characterization of a phenylalanine ammonia-lyase gene family in Isatis indigotica Fort.</title>
        <authorList>
            <person name="Liu Q."/>
            <person name="Chen J."/>
            <person name="Zhou X."/>
            <person name="Di P."/>
            <person name="Xiao Y."/>
            <person name="Xuan H."/>
            <person name="Zhang L."/>
            <person name="Chen W."/>
        </authorList>
    </citation>
    <scope>NUCLEOTIDE SEQUENCE</scope>
    <source>
        <tissue evidence="3">Salivary gland</tissue>
    </source>
</reference>